<protein>
    <submittedName>
        <fullName evidence="2">Unannotated protein</fullName>
    </submittedName>
</protein>
<feature type="region of interest" description="Disordered" evidence="1">
    <location>
        <begin position="100"/>
        <end position="124"/>
    </location>
</feature>
<proteinExistence type="predicted"/>
<sequence length="124" mass="12895">MSGSGSPPKNVQRNVGRGVSGSRSASHVRTVVAVVVKTVHRASATQAMACSGSSRSGAMHNVAPEVNVPNTLRRVPTKPMFVTSEMRSVVDRAKVVRDHAAEAEASPTCVPRTALGGPVDPLVK</sequence>
<evidence type="ECO:0000313" key="2">
    <source>
        <dbReference type="EMBL" id="CAB4918792.1"/>
    </source>
</evidence>
<accession>A0A6J7HH05</accession>
<dbReference type="EMBL" id="CAFBMH010000081">
    <property type="protein sequence ID" value="CAB4918792.1"/>
    <property type="molecule type" value="Genomic_DNA"/>
</dbReference>
<name>A0A6J7HH05_9ZZZZ</name>
<feature type="compositionally biased region" description="Low complexity" evidence="1">
    <location>
        <begin position="11"/>
        <end position="27"/>
    </location>
</feature>
<dbReference type="AlphaFoldDB" id="A0A6J7HH05"/>
<organism evidence="2">
    <name type="scientific">freshwater metagenome</name>
    <dbReference type="NCBI Taxonomy" id="449393"/>
    <lineage>
        <taxon>unclassified sequences</taxon>
        <taxon>metagenomes</taxon>
        <taxon>ecological metagenomes</taxon>
    </lineage>
</organism>
<gene>
    <name evidence="2" type="ORF">UFOPK3543_01967</name>
</gene>
<evidence type="ECO:0000256" key="1">
    <source>
        <dbReference type="SAM" id="MobiDB-lite"/>
    </source>
</evidence>
<feature type="region of interest" description="Disordered" evidence="1">
    <location>
        <begin position="1"/>
        <end position="27"/>
    </location>
</feature>
<reference evidence="2" key="1">
    <citation type="submission" date="2020-05" db="EMBL/GenBank/DDBJ databases">
        <authorList>
            <person name="Chiriac C."/>
            <person name="Salcher M."/>
            <person name="Ghai R."/>
            <person name="Kavagutti S V."/>
        </authorList>
    </citation>
    <scope>NUCLEOTIDE SEQUENCE</scope>
</reference>